<dbReference type="InterPro" id="IPR000821">
    <property type="entry name" value="Ala_racemase"/>
</dbReference>
<dbReference type="PRINTS" id="PR00992">
    <property type="entry name" value="ALARACEMASE"/>
</dbReference>
<evidence type="ECO:0000256" key="2">
    <source>
        <dbReference type="ARBA" id="ARBA00022898"/>
    </source>
</evidence>
<dbReference type="FunFam" id="3.20.20.10:FF:000002">
    <property type="entry name" value="Alanine racemase"/>
    <property type="match status" value="1"/>
</dbReference>
<dbReference type="RefSeq" id="WP_167615872.1">
    <property type="nucleotide sequence ID" value="NZ_JAAUVV010000003.1"/>
</dbReference>
<comment type="caution">
    <text evidence="8">The sequence shown here is derived from an EMBL/GenBank/DDBJ whole genome shotgun (WGS) entry which is preliminary data.</text>
</comment>
<dbReference type="InterPro" id="IPR011079">
    <property type="entry name" value="Ala_racemase_C"/>
</dbReference>
<name>A0AAP6XI66_9CORY</name>
<evidence type="ECO:0000313" key="9">
    <source>
        <dbReference type="Proteomes" id="UP000591626"/>
    </source>
</evidence>
<dbReference type="InterPro" id="IPR029066">
    <property type="entry name" value="PLP-binding_barrel"/>
</dbReference>
<sequence>MFPLRTTIDLGAIAHNTRRLKEQAGEAKLMCVVKADAYNHGVEQCVPVMDRNGADAFGVATLAEARRVREVTQKPVLAWLWSIHEELPEGIDLGAPSVAHLQLLIDEPTHRTVYLMVDTGMHRSGIDEPEWEAAFKMAFEAEQAGKIEVAGLMTHLACADNPVDPYTDFQAENFRKAIEAARAAGLRVERNHMANSPATWTRKDLHFDMVRPGVSLYGLEPVAGLDHDLKPAMTWVGQVIAVKPMKQGEVTSYARTWEAPEDGYTAVIPAGYADGVHRSWQGALEIAINGQTYTQVGRVSMDQIVVWLGANEDNVQADDEAIIFGAGGRSATDLAKAAGTINYEVVCAPEGRTLRTYVGEE</sequence>
<dbReference type="Proteomes" id="UP000591626">
    <property type="component" value="Unassembled WGS sequence"/>
</dbReference>
<dbReference type="PANTHER" id="PTHR30511">
    <property type="entry name" value="ALANINE RACEMASE"/>
    <property type="match status" value="1"/>
</dbReference>
<feature type="domain" description="Alanine racemase C-terminal" evidence="7">
    <location>
        <begin position="232"/>
        <end position="358"/>
    </location>
</feature>
<evidence type="ECO:0000256" key="4">
    <source>
        <dbReference type="HAMAP-Rule" id="MF_01201"/>
    </source>
</evidence>
<dbReference type="Gene3D" id="2.40.37.10">
    <property type="entry name" value="Lyase, Ornithine Decarboxylase, Chain A, domain 1"/>
    <property type="match status" value="1"/>
</dbReference>
<dbReference type="AlphaFoldDB" id="A0AAP6XI66"/>
<keyword evidence="2 4" id="KW-0663">Pyridoxal phosphate</keyword>
<gene>
    <name evidence="8" type="primary">alr</name>
    <name evidence="8" type="ORF">HC138_02550</name>
</gene>
<feature type="modified residue" description="N6-(pyridoxal phosphate)lysine" evidence="4 5">
    <location>
        <position position="34"/>
    </location>
</feature>
<dbReference type="HAMAP" id="MF_01201">
    <property type="entry name" value="Ala_racemase"/>
    <property type="match status" value="1"/>
</dbReference>
<dbReference type="CDD" id="cd00430">
    <property type="entry name" value="PLPDE_III_AR"/>
    <property type="match status" value="1"/>
</dbReference>
<comment type="catalytic activity">
    <reaction evidence="4">
        <text>L-alanine = D-alanine</text>
        <dbReference type="Rhea" id="RHEA:20249"/>
        <dbReference type="ChEBI" id="CHEBI:57416"/>
        <dbReference type="ChEBI" id="CHEBI:57972"/>
        <dbReference type="EC" id="5.1.1.1"/>
    </reaction>
</comment>
<evidence type="ECO:0000259" key="7">
    <source>
        <dbReference type="SMART" id="SM01005"/>
    </source>
</evidence>
<dbReference type="InterPro" id="IPR009006">
    <property type="entry name" value="Ala_racemase/Decarboxylase_C"/>
</dbReference>
<dbReference type="PANTHER" id="PTHR30511:SF0">
    <property type="entry name" value="ALANINE RACEMASE, CATABOLIC-RELATED"/>
    <property type="match status" value="1"/>
</dbReference>
<feature type="active site" description="Proton acceptor; specific for L-alanine" evidence="4">
    <location>
        <position position="253"/>
    </location>
</feature>
<evidence type="ECO:0000256" key="5">
    <source>
        <dbReference type="PIRSR" id="PIRSR600821-50"/>
    </source>
</evidence>
<accession>A0AAP6XI66</accession>
<feature type="binding site" evidence="4 6">
    <location>
        <position position="123"/>
    </location>
    <ligand>
        <name>substrate</name>
    </ligand>
</feature>
<dbReference type="EMBL" id="JAAUVV010000003">
    <property type="protein sequence ID" value="NJJ03254.1"/>
    <property type="molecule type" value="Genomic_DNA"/>
</dbReference>
<feature type="binding site" evidence="4 6">
    <location>
        <position position="301"/>
    </location>
    <ligand>
        <name>substrate</name>
    </ligand>
</feature>
<dbReference type="GO" id="GO:0005829">
    <property type="term" value="C:cytosol"/>
    <property type="evidence" value="ECO:0007669"/>
    <property type="project" value="TreeGrafter"/>
</dbReference>
<comment type="cofactor">
    <cofactor evidence="1 4 5">
        <name>pyridoxal 5'-phosphate</name>
        <dbReference type="ChEBI" id="CHEBI:597326"/>
    </cofactor>
</comment>
<comment type="similarity">
    <text evidence="4">Belongs to the alanine racemase family.</text>
</comment>
<protein>
    <recommendedName>
        <fullName evidence="4">Alanine racemase</fullName>
        <ecNumber evidence="4">5.1.1.1</ecNumber>
    </recommendedName>
</protein>
<dbReference type="SUPFAM" id="SSF50621">
    <property type="entry name" value="Alanine racemase C-terminal domain-like"/>
    <property type="match status" value="1"/>
</dbReference>
<reference evidence="8 9" key="1">
    <citation type="submission" date="2020-03" db="EMBL/GenBank/DDBJ databases">
        <title>Draft genome sequences of bacterial isolates from the female urobiome.</title>
        <authorList>
            <person name="Miller-Ensminger T."/>
            <person name="Wolfe A.J."/>
            <person name="Putonti C."/>
        </authorList>
    </citation>
    <scope>NUCLEOTIDE SEQUENCE [LARGE SCALE GENOMIC DNA]</scope>
    <source>
        <strain evidence="8 9">UMB8490</strain>
    </source>
</reference>
<dbReference type="InterPro" id="IPR001608">
    <property type="entry name" value="Ala_racemase_N"/>
</dbReference>
<proteinExistence type="inferred from homology"/>
<dbReference type="GO" id="GO:0009252">
    <property type="term" value="P:peptidoglycan biosynthetic process"/>
    <property type="evidence" value="ECO:0007669"/>
    <property type="project" value="TreeGrafter"/>
</dbReference>
<evidence type="ECO:0000256" key="1">
    <source>
        <dbReference type="ARBA" id="ARBA00001933"/>
    </source>
</evidence>
<dbReference type="GO" id="GO:0030170">
    <property type="term" value="F:pyridoxal phosphate binding"/>
    <property type="evidence" value="ECO:0007669"/>
    <property type="project" value="UniProtKB-UniRule"/>
</dbReference>
<evidence type="ECO:0000313" key="8">
    <source>
        <dbReference type="EMBL" id="NJJ03254.1"/>
    </source>
</evidence>
<dbReference type="NCBIfam" id="TIGR00492">
    <property type="entry name" value="alr"/>
    <property type="match status" value="1"/>
</dbReference>
<dbReference type="GO" id="GO:0008784">
    <property type="term" value="F:alanine racemase activity"/>
    <property type="evidence" value="ECO:0007669"/>
    <property type="project" value="UniProtKB-UniRule"/>
</dbReference>
<keyword evidence="3 4" id="KW-0413">Isomerase</keyword>
<comment type="pathway">
    <text evidence="4">Amino-acid biosynthesis; D-alanine biosynthesis; D-alanine from L-alanine: step 1/1.</text>
</comment>
<dbReference type="GO" id="GO:0030632">
    <property type="term" value="P:D-alanine biosynthetic process"/>
    <property type="evidence" value="ECO:0007669"/>
    <property type="project" value="UniProtKB-UniRule"/>
</dbReference>
<dbReference type="Pfam" id="PF01168">
    <property type="entry name" value="Ala_racemase_N"/>
    <property type="match status" value="1"/>
</dbReference>
<dbReference type="SUPFAM" id="SSF51419">
    <property type="entry name" value="PLP-binding barrel"/>
    <property type="match status" value="1"/>
</dbReference>
<evidence type="ECO:0000256" key="6">
    <source>
        <dbReference type="PIRSR" id="PIRSR600821-52"/>
    </source>
</evidence>
<comment type="function">
    <text evidence="4">Catalyzes the interconversion of L-alanine and D-alanine. May also act on other amino acids.</text>
</comment>
<organism evidence="8 9">
    <name type="scientific">Corynebacterium coyleae</name>
    <dbReference type="NCBI Taxonomy" id="53374"/>
    <lineage>
        <taxon>Bacteria</taxon>
        <taxon>Bacillati</taxon>
        <taxon>Actinomycetota</taxon>
        <taxon>Actinomycetes</taxon>
        <taxon>Mycobacteriales</taxon>
        <taxon>Corynebacteriaceae</taxon>
        <taxon>Corynebacterium</taxon>
    </lineage>
</organism>
<evidence type="ECO:0000256" key="3">
    <source>
        <dbReference type="ARBA" id="ARBA00023235"/>
    </source>
</evidence>
<dbReference type="Gene3D" id="3.20.20.10">
    <property type="entry name" value="Alanine racemase"/>
    <property type="match status" value="1"/>
</dbReference>
<dbReference type="SMART" id="SM01005">
    <property type="entry name" value="Ala_racemase_C"/>
    <property type="match status" value="1"/>
</dbReference>
<feature type="active site" description="Proton acceptor; specific for D-alanine" evidence="4">
    <location>
        <position position="34"/>
    </location>
</feature>
<dbReference type="EC" id="5.1.1.1" evidence="4"/>
<dbReference type="Pfam" id="PF00842">
    <property type="entry name" value="Ala_racemase_C"/>
    <property type="match status" value="1"/>
</dbReference>